<dbReference type="GO" id="GO:0003964">
    <property type="term" value="F:RNA-directed DNA polymerase activity"/>
    <property type="evidence" value="ECO:0007669"/>
    <property type="project" value="UniProtKB-KW"/>
</dbReference>
<dbReference type="EMBL" id="JBEPLS010000003">
    <property type="protein sequence ID" value="MET3603473.1"/>
    <property type="molecule type" value="Genomic_DNA"/>
</dbReference>
<dbReference type="InterPro" id="IPR000477">
    <property type="entry name" value="RT_dom"/>
</dbReference>
<dbReference type="EMBL" id="CP035708">
    <property type="protein sequence ID" value="QEN00906.1"/>
    <property type="molecule type" value="Genomic_DNA"/>
</dbReference>
<evidence type="ECO:0000259" key="1">
    <source>
        <dbReference type="PROSITE" id="PS50878"/>
    </source>
</evidence>
<protein>
    <submittedName>
        <fullName evidence="3">RNA-directed DNA polymerase</fullName>
    </submittedName>
</protein>
<dbReference type="Proteomes" id="UP000323522">
    <property type="component" value="Chromosome"/>
</dbReference>
<keyword evidence="3" id="KW-0695">RNA-directed DNA polymerase</keyword>
<reference evidence="2 5" key="2">
    <citation type="submission" date="2024-06" db="EMBL/GenBank/DDBJ databases">
        <title>Genomic Encyclopedia of Type Strains, Phase IV (KMG-IV): sequencing the most valuable type-strain genomes for metagenomic binning, comparative biology and taxonomic classification.</title>
        <authorList>
            <person name="Goeker M."/>
        </authorList>
    </citation>
    <scope>NUCLEOTIDE SEQUENCE [LARGE SCALE GENOMIC DNA]</scope>
    <source>
        <strain evidence="2 5">D-501</strain>
    </source>
</reference>
<organism evidence="3 4">
    <name type="scientific">Sphaerotilus sulfidivorans</name>
    <dbReference type="NCBI Taxonomy" id="639200"/>
    <lineage>
        <taxon>Bacteria</taxon>
        <taxon>Pseudomonadati</taxon>
        <taxon>Pseudomonadota</taxon>
        <taxon>Betaproteobacteria</taxon>
        <taxon>Burkholderiales</taxon>
        <taxon>Sphaerotilaceae</taxon>
        <taxon>Sphaerotilus</taxon>
    </lineage>
</organism>
<reference evidence="3 4" key="1">
    <citation type="submission" date="2019-02" db="EMBL/GenBank/DDBJ databases">
        <title>Complete Genome Sequence and Methylome Analysis of Sphaerotilus natans subsp. sulfidivorans D-507.</title>
        <authorList>
            <person name="Fomenkov A."/>
            <person name="Gridneva E."/>
            <person name="Smolyakov D."/>
            <person name="Dubinina G."/>
            <person name="Vincze T."/>
            <person name="Grabovich M."/>
            <person name="Roberts R.J."/>
        </authorList>
    </citation>
    <scope>NUCLEOTIDE SEQUENCE [LARGE SCALE GENOMIC DNA]</scope>
    <source>
        <strain evidence="3 4">D-507</strain>
    </source>
</reference>
<dbReference type="RefSeq" id="WP_149503619.1">
    <property type="nucleotide sequence ID" value="NZ_CP035708.1"/>
</dbReference>
<name>A0A5C1Q227_9BURK</name>
<keyword evidence="3" id="KW-0808">Transferase</keyword>
<accession>A0A5C1Q227</accession>
<dbReference type="AlphaFoldDB" id="A0A5C1Q227"/>
<keyword evidence="5" id="KW-1185">Reference proteome</keyword>
<sequence>MTNIGLELEDINFEEIIKAINTLNADDVFNGLLDHGLFPEKIPPCFNTKGLANFLKSRKQCELDFSNEVKLNRSTKKSHDYMRYDSLRDTNIPRHMGIPHPEAHALQVNAIKYCWPEIYSIYEKPVKKFSRIYPRKSKSGKIFEMSYRGDDREFLEEQEIEWMIGAQYVAKADIASCFHSIYTHSIAWAIHGKETSKSSNKIISPDGSISHGNMLDKFTQNTKDRQTNGILIGPHTSSVISEIILSAIDDLLQSKGYAKVTRHIDDYAFYASNYAEAEQFLKDLASTLRKYDLSLNERKTKILSLPRPSVENWTRRLNGFVFQRNNLNQIEFSSIRTFLDLALECSLTIEKSTPLNYAIKILGGNEGSVAQSERPSARRLTR</sequence>
<feature type="domain" description="Reverse transcriptase" evidence="1">
    <location>
        <begin position="1"/>
        <end position="322"/>
    </location>
</feature>
<dbReference type="OrthoDB" id="9780724at2"/>
<dbReference type="KEGG" id="snn:EWH46_09045"/>
<proteinExistence type="predicted"/>
<gene>
    <name evidence="2" type="ORF">ABIC99_001257</name>
    <name evidence="3" type="ORF">EWH46_09045</name>
</gene>
<keyword evidence="3" id="KW-0548">Nucleotidyltransferase</keyword>
<dbReference type="PROSITE" id="PS50878">
    <property type="entry name" value="RT_POL"/>
    <property type="match status" value="1"/>
</dbReference>
<evidence type="ECO:0000313" key="3">
    <source>
        <dbReference type="EMBL" id="QEN00906.1"/>
    </source>
</evidence>
<dbReference type="CDD" id="cd01646">
    <property type="entry name" value="RT_Bac_retron_I"/>
    <property type="match status" value="1"/>
</dbReference>
<dbReference type="Proteomes" id="UP001549111">
    <property type="component" value="Unassembled WGS sequence"/>
</dbReference>
<dbReference type="Pfam" id="PF00078">
    <property type="entry name" value="RVT_1"/>
    <property type="match status" value="1"/>
</dbReference>
<evidence type="ECO:0000313" key="2">
    <source>
        <dbReference type="EMBL" id="MET3603473.1"/>
    </source>
</evidence>
<evidence type="ECO:0000313" key="4">
    <source>
        <dbReference type="Proteomes" id="UP000323522"/>
    </source>
</evidence>
<evidence type="ECO:0000313" key="5">
    <source>
        <dbReference type="Proteomes" id="UP001549111"/>
    </source>
</evidence>